<dbReference type="EMBL" id="JANCMU010000001">
    <property type="protein sequence ID" value="MDG4944847.1"/>
    <property type="molecule type" value="Genomic_DNA"/>
</dbReference>
<dbReference type="SUPFAM" id="SSF52833">
    <property type="entry name" value="Thioredoxin-like"/>
    <property type="match status" value="1"/>
</dbReference>
<keyword evidence="4" id="KW-1185">Reference proteome</keyword>
<accession>A0A9X4RVL9</accession>
<dbReference type="Proteomes" id="UP001152599">
    <property type="component" value="Unassembled WGS sequence"/>
</dbReference>
<dbReference type="InterPro" id="IPR006660">
    <property type="entry name" value="Arsenate_reductase-like"/>
</dbReference>
<dbReference type="PROSITE" id="PS51353">
    <property type="entry name" value="ARSC"/>
    <property type="match status" value="1"/>
</dbReference>
<name>A0A9X4RVL9_9FLAO</name>
<protein>
    <recommendedName>
        <fullName evidence="5">Arsenate reductase</fullName>
    </recommendedName>
</protein>
<gene>
    <name evidence="3" type="ORF">NMK71_00320</name>
</gene>
<comment type="caution">
    <text evidence="3">The sequence shown here is derived from an EMBL/GenBank/DDBJ whole genome shotgun (WGS) entry which is preliminary data.</text>
</comment>
<dbReference type="Gene3D" id="3.40.30.10">
    <property type="entry name" value="Glutaredoxin"/>
    <property type="match status" value="1"/>
</dbReference>
<dbReference type="AlphaFoldDB" id="A0A9X4RVL9"/>
<evidence type="ECO:0000313" key="3">
    <source>
        <dbReference type="EMBL" id="MDG4944847.1"/>
    </source>
</evidence>
<dbReference type="Pfam" id="PF03960">
    <property type="entry name" value="ArsC"/>
    <property type="match status" value="1"/>
</dbReference>
<comment type="similarity">
    <text evidence="1 2">Belongs to the ArsC family.</text>
</comment>
<evidence type="ECO:0000256" key="2">
    <source>
        <dbReference type="PROSITE-ProRule" id="PRU01282"/>
    </source>
</evidence>
<dbReference type="InterPro" id="IPR036249">
    <property type="entry name" value="Thioredoxin-like_sf"/>
</dbReference>
<proteinExistence type="inferred from homology"/>
<dbReference type="RefSeq" id="WP_304419599.1">
    <property type="nucleotide sequence ID" value="NZ_JANCMU010000001.1"/>
</dbReference>
<dbReference type="PANTHER" id="PTHR30041:SF8">
    <property type="entry name" value="PROTEIN YFFB"/>
    <property type="match status" value="1"/>
</dbReference>
<dbReference type="PANTHER" id="PTHR30041">
    <property type="entry name" value="ARSENATE REDUCTASE"/>
    <property type="match status" value="1"/>
</dbReference>
<organism evidence="3 4">
    <name type="scientific">Profundicola chukchiensis</name>
    <dbReference type="NCBI Taxonomy" id="2961959"/>
    <lineage>
        <taxon>Bacteria</taxon>
        <taxon>Pseudomonadati</taxon>
        <taxon>Bacteroidota</taxon>
        <taxon>Flavobacteriia</taxon>
        <taxon>Flavobacteriales</taxon>
        <taxon>Weeksellaceae</taxon>
        <taxon>Profundicola</taxon>
    </lineage>
</organism>
<evidence type="ECO:0000313" key="4">
    <source>
        <dbReference type="Proteomes" id="UP001152599"/>
    </source>
</evidence>
<sequence length="116" mass="13527">MKKIYYLSTCSTCKKIMDSLNLDGFELQDIKSDPITKEQLKEMKELSGSYEALFSRRAKLYQEKGLKNVDLQEKDFEQYILEHYTFLKRPVIISNDEIFIGSSPKTKAALQEKFGK</sequence>
<reference evidence="3" key="1">
    <citation type="submission" date="2022-07" db="EMBL/GenBank/DDBJ databases">
        <title>Description and genome-wide analysis of Profundicola chukchiensis gen. nov., sp. nov., marine bacteria isolated from bottom sediments of the Chukchi Sea.</title>
        <authorList>
            <person name="Romanenko L."/>
            <person name="Otstavnykh N."/>
            <person name="Kurilenko V."/>
            <person name="Eremeev V."/>
            <person name="Velansky P."/>
            <person name="Mikhailov V."/>
            <person name="Isaeva M."/>
        </authorList>
    </citation>
    <scope>NUCLEOTIDE SEQUENCE</scope>
    <source>
        <strain evidence="3">KMM 9713</strain>
    </source>
</reference>
<evidence type="ECO:0000256" key="1">
    <source>
        <dbReference type="ARBA" id="ARBA00007198"/>
    </source>
</evidence>
<evidence type="ECO:0008006" key="5">
    <source>
        <dbReference type="Google" id="ProtNLM"/>
    </source>
</evidence>